<feature type="compositionally biased region" description="Polar residues" evidence="1">
    <location>
        <begin position="56"/>
        <end position="67"/>
    </location>
</feature>
<dbReference type="EMBL" id="UGTV01000015">
    <property type="protein sequence ID" value="SUC10319.1"/>
    <property type="molecule type" value="Genomic_DNA"/>
</dbReference>
<name>A0A379EV78_9PAST</name>
<evidence type="ECO:0000313" key="2">
    <source>
        <dbReference type="EMBL" id="SUC10319.1"/>
    </source>
</evidence>
<evidence type="ECO:0000256" key="1">
    <source>
        <dbReference type="SAM" id="MobiDB-lite"/>
    </source>
</evidence>
<organism evidence="2 3">
    <name type="scientific">Pasteurella canis</name>
    <dbReference type="NCBI Taxonomy" id="753"/>
    <lineage>
        <taxon>Bacteria</taxon>
        <taxon>Pseudomonadati</taxon>
        <taxon>Pseudomonadota</taxon>
        <taxon>Gammaproteobacteria</taxon>
        <taxon>Pasteurellales</taxon>
        <taxon>Pasteurellaceae</taxon>
        <taxon>Pasteurella</taxon>
    </lineage>
</organism>
<dbReference type="Proteomes" id="UP000254704">
    <property type="component" value="Unassembled WGS sequence"/>
</dbReference>
<protein>
    <submittedName>
        <fullName evidence="2">Putative lipoprotein</fullName>
    </submittedName>
</protein>
<reference evidence="2 3" key="1">
    <citation type="submission" date="2018-06" db="EMBL/GenBank/DDBJ databases">
        <authorList>
            <consortium name="Pathogen Informatics"/>
            <person name="Doyle S."/>
        </authorList>
    </citation>
    <scope>NUCLEOTIDE SEQUENCE [LARGE SCALE GENOMIC DNA]</scope>
    <source>
        <strain evidence="2 3">NCTC11621</strain>
    </source>
</reference>
<keyword evidence="2" id="KW-0449">Lipoprotein</keyword>
<accession>A0A379EV78</accession>
<sequence length="95" mass="10792">MIRVAILFVIALLVGCTQKLEQTNVQMDLKTLEQYNQRVKSGDTVAASEKQAYSKDIQSPLNASDNRPNVEPRPKYQQPSVILVPSVGYHYTRWN</sequence>
<dbReference type="AlphaFoldDB" id="A0A379EV78"/>
<gene>
    <name evidence="2" type="ORF">NCTC11621_01370</name>
</gene>
<proteinExistence type="predicted"/>
<dbReference type="RefSeq" id="WP_115323045.1">
    <property type="nucleotide sequence ID" value="NZ_UGTV01000015.1"/>
</dbReference>
<evidence type="ECO:0000313" key="3">
    <source>
        <dbReference type="Proteomes" id="UP000254704"/>
    </source>
</evidence>
<feature type="region of interest" description="Disordered" evidence="1">
    <location>
        <begin position="43"/>
        <end position="78"/>
    </location>
</feature>
<dbReference type="PROSITE" id="PS51257">
    <property type="entry name" value="PROKAR_LIPOPROTEIN"/>
    <property type="match status" value="1"/>
</dbReference>